<name>A0A5B7D3F8_PORTR</name>
<gene>
    <name evidence="1" type="ORF">E2C01_009402</name>
</gene>
<comment type="caution">
    <text evidence="1">The sequence shown here is derived from an EMBL/GenBank/DDBJ whole genome shotgun (WGS) entry which is preliminary data.</text>
</comment>
<dbReference type="Proteomes" id="UP000324222">
    <property type="component" value="Unassembled WGS sequence"/>
</dbReference>
<organism evidence="1 2">
    <name type="scientific">Portunus trituberculatus</name>
    <name type="common">Swimming crab</name>
    <name type="synonym">Neptunus trituberculatus</name>
    <dbReference type="NCBI Taxonomy" id="210409"/>
    <lineage>
        <taxon>Eukaryota</taxon>
        <taxon>Metazoa</taxon>
        <taxon>Ecdysozoa</taxon>
        <taxon>Arthropoda</taxon>
        <taxon>Crustacea</taxon>
        <taxon>Multicrustacea</taxon>
        <taxon>Malacostraca</taxon>
        <taxon>Eumalacostraca</taxon>
        <taxon>Eucarida</taxon>
        <taxon>Decapoda</taxon>
        <taxon>Pleocyemata</taxon>
        <taxon>Brachyura</taxon>
        <taxon>Eubrachyura</taxon>
        <taxon>Portunoidea</taxon>
        <taxon>Portunidae</taxon>
        <taxon>Portuninae</taxon>
        <taxon>Portunus</taxon>
    </lineage>
</organism>
<proteinExistence type="predicted"/>
<dbReference type="AlphaFoldDB" id="A0A5B7D3F8"/>
<protein>
    <submittedName>
        <fullName evidence="1">Uncharacterized protein</fullName>
    </submittedName>
</protein>
<evidence type="ECO:0000313" key="1">
    <source>
        <dbReference type="EMBL" id="MPC16572.1"/>
    </source>
</evidence>
<reference evidence="1 2" key="1">
    <citation type="submission" date="2019-05" db="EMBL/GenBank/DDBJ databases">
        <title>Another draft genome of Portunus trituberculatus and its Hox gene families provides insights of decapod evolution.</title>
        <authorList>
            <person name="Jeong J.-H."/>
            <person name="Song I."/>
            <person name="Kim S."/>
            <person name="Choi T."/>
            <person name="Kim D."/>
            <person name="Ryu S."/>
            <person name="Kim W."/>
        </authorList>
    </citation>
    <scope>NUCLEOTIDE SEQUENCE [LARGE SCALE GENOMIC DNA]</scope>
    <source>
        <tissue evidence="1">Muscle</tissue>
    </source>
</reference>
<dbReference type="EMBL" id="VSRR010000517">
    <property type="protein sequence ID" value="MPC16572.1"/>
    <property type="molecule type" value="Genomic_DNA"/>
</dbReference>
<accession>A0A5B7D3F8</accession>
<keyword evidence="2" id="KW-1185">Reference proteome</keyword>
<sequence>MEVKQGSRPAGRKAGGKVETRMDVRRCMRAECQSQETSYLPMSRAWRKKVPRLRPQYWDDGVILRCKSRPAKSFLNVPYLAVHGGMSEGLGEGVTGYSFMAGVWGRDGGGDGVVGSTWHPLSPAQPWLAPCKACYFPLSGRTSIISGLVLILFQSHCLTTTAIMLPDCFSCFQ</sequence>
<evidence type="ECO:0000313" key="2">
    <source>
        <dbReference type="Proteomes" id="UP000324222"/>
    </source>
</evidence>